<accession>A0A0B7IU14</accession>
<dbReference type="FunFam" id="3.90.550.10:FF:000003">
    <property type="entry name" value="2-C-methyl-D-erythritol 4-phosphate cytidylyltransferase"/>
    <property type="match status" value="1"/>
</dbReference>
<dbReference type="InterPro" id="IPR050088">
    <property type="entry name" value="IspD/TarI_cytidylyltransf_bact"/>
</dbReference>
<keyword evidence="4 7" id="KW-0808">Transferase</keyword>
<dbReference type="OrthoDB" id="9806837at2"/>
<keyword evidence="9" id="KW-1185">Reference proteome</keyword>
<protein>
    <recommendedName>
        <fullName evidence="7">2-C-methyl-D-erythritol 4-phosphate cytidylyltransferase</fullName>
        <ecNumber evidence="7">2.7.7.60</ecNumber>
    </recommendedName>
    <alternativeName>
        <fullName evidence="7">4-diphosphocytidyl-2C-methyl-D-erythritol synthase</fullName>
    </alternativeName>
    <alternativeName>
        <fullName evidence="7">MEP cytidylyltransferase</fullName>
        <shortName evidence="7">MCT</shortName>
    </alternativeName>
</protein>
<evidence type="ECO:0000256" key="1">
    <source>
        <dbReference type="ARBA" id="ARBA00001282"/>
    </source>
</evidence>
<feature type="site" description="Transition state stabilizer" evidence="7">
    <location>
        <position position="23"/>
    </location>
</feature>
<evidence type="ECO:0000256" key="4">
    <source>
        <dbReference type="ARBA" id="ARBA00022679"/>
    </source>
</evidence>
<dbReference type="AlphaFoldDB" id="A0A0B7IU14"/>
<dbReference type="PROSITE" id="PS01295">
    <property type="entry name" value="ISPD"/>
    <property type="match status" value="1"/>
</dbReference>
<evidence type="ECO:0000313" key="8">
    <source>
        <dbReference type="EMBL" id="CEN55724.1"/>
    </source>
</evidence>
<organism evidence="8 9">
    <name type="scientific">Candidatus Methylopumilus turicensis</name>
    <dbReference type="NCBI Taxonomy" id="1581680"/>
    <lineage>
        <taxon>Bacteria</taxon>
        <taxon>Pseudomonadati</taxon>
        <taxon>Pseudomonadota</taxon>
        <taxon>Betaproteobacteria</taxon>
        <taxon>Nitrosomonadales</taxon>
        <taxon>Methylophilaceae</taxon>
        <taxon>Candidatus Methylopumilus</taxon>
    </lineage>
</organism>
<feature type="site" description="Transition state stabilizer" evidence="7">
    <location>
        <position position="16"/>
    </location>
</feature>
<keyword evidence="6 7" id="KW-0414">Isoprene biosynthesis</keyword>
<dbReference type="Gene3D" id="3.90.550.10">
    <property type="entry name" value="Spore Coat Polysaccharide Biosynthesis Protein SpsA, Chain A"/>
    <property type="match status" value="1"/>
</dbReference>
<evidence type="ECO:0000256" key="7">
    <source>
        <dbReference type="HAMAP-Rule" id="MF_00108"/>
    </source>
</evidence>
<evidence type="ECO:0000256" key="6">
    <source>
        <dbReference type="ARBA" id="ARBA00023229"/>
    </source>
</evidence>
<dbReference type="NCBIfam" id="TIGR00453">
    <property type="entry name" value="ispD"/>
    <property type="match status" value="1"/>
</dbReference>
<dbReference type="EMBL" id="LN794158">
    <property type="protein sequence ID" value="CEN55724.1"/>
    <property type="molecule type" value="Genomic_DNA"/>
</dbReference>
<evidence type="ECO:0000256" key="5">
    <source>
        <dbReference type="ARBA" id="ARBA00022695"/>
    </source>
</evidence>
<sequence>MANFHVIIPAAGSGSRMAADLPKQYLPLAGRPMIAWTLEPFLSCERISSVHIALSPDDSHWQAHAPHHPKLSILHCGGLSRAETVLNVLKGLHVEQSDWVLVHDAARPGLTPQLLNYLLDELQDDAVGGLLATPVADTLKRADAKNRVASTEPREGLWQAQTPQMFRYGILKEALIQAGEPPTDEAQAIEALGFSPKLVIGQLRNFKVTYPQDLALAEAMIAAYHQEARK</sequence>
<evidence type="ECO:0000313" key="9">
    <source>
        <dbReference type="Proteomes" id="UP000056322"/>
    </source>
</evidence>
<name>A0A0B7IU14_9PROT</name>
<reference evidence="9" key="1">
    <citation type="submission" date="2014-12" db="EMBL/GenBank/DDBJ databases">
        <authorList>
            <person name="Salcher M.M."/>
        </authorList>
    </citation>
    <scope>NUCLEOTIDE SEQUENCE [LARGE SCALE GENOMIC DNA]</scope>
    <source>
        <strain evidence="9">MMS-10A-171</strain>
    </source>
</reference>
<dbReference type="HAMAP" id="MF_00108">
    <property type="entry name" value="IspD"/>
    <property type="match status" value="1"/>
</dbReference>
<feature type="site" description="Positions MEP for the nucleophilic attack" evidence="7">
    <location>
        <position position="207"/>
    </location>
</feature>
<dbReference type="CDD" id="cd02516">
    <property type="entry name" value="CDP-ME_synthetase"/>
    <property type="match status" value="1"/>
</dbReference>
<proteinExistence type="inferred from homology"/>
<comment type="catalytic activity">
    <reaction evidence="1 7">
        <text>2-C-methyl-D-erythritol 4-phosphate + CTP + H(+) = 4-CDP-2-C-methyl-D-erythritol + diphosphate</text>
        <dbReference type="Rhea" id="RHEA:13429"/>
        <dbReference type="ChEBI" id="CHEBI:15378"/>
        <dbReference type="ChEBI" id="CHEBI:33019"/>
        <dbReference type="ChEBI" id="CHEBI:37563"/>
        <dbReference type="ChEBI" id="CHEBI:57823"/>
        <dbReference type="ChEBI" id="CHEBI:58262"/>
        <dbReference type="EC" id="2.7.7.60"/>
    </reaction>
</comment>
<comment type="function">
    <text evidence="7">Catalyzes the formation of 4-diphosphocytidyl-2-C-methyl-D-erythritol from CTP and 2-C-methyl-D-erythritol 4-phosphate (MEP).</text>
</comment>
<keyword evidence="5 7" id="KW-0548">Nucleotidyltransferase</keyword>
<dbReference type="STRING" id="1581680.BN1209_0680"/>
<dbReference type="PANTHER" id="PTHR32125">
    <property type="entry name" value="2-C-METHYL-D-ERYTHRITOL 4-PHOSPHATE CYTIDYLYLTRANSFERASE, CHLOROPLASTIC"/>
    <property type="match status" value="1"/>
</dbReference>
<dbReference type="InterPro" id="IPR001228">
    <property type="entry name" value="IspD"/>
</dbReference>
<feature type="site" description="Positions MEP for the nucleophilic attack" evidence="7">
    <location>
        <position position="154"/>
    </location>
</feature>
<dbReference type="KEGG" id="mbac:BN1209_0680"/>
<dbReference type="HOGENOM" id="CLU_061281_3_0_4"/>
<dbReference type="Proteomes" id="UP000056322">
    <property type="component" value="Chromosome 1"/>
</dbReference>
<dbReference type="SUPFAM" id="SSF53448">
    <property type="entry name" value="Nucleotide-diphospho-sugar transferases"/>
    <property type="match status" value="1"/>
</dbReference>
<evidence type="ECO:0000256" key="3">
    <source>
        <dbReference type="ARBA" id="ARBA00009789"/>
    </source>
</evidence>
<comment type="pathway">
    <text evidence="2 7">Isoprenoid biosynthesis; isopentenyl diphosphate biosynthesis via DXP pathway; isopentenyl diphosphate from 1-deoxy-D-xylulose 5-phosphate: step 2/6.</text>
</comment>
<dbReference type="PANTHER" id="PTHR32125:SF4">
    <property type="entry name" value="2-C-METHYL-D-ERYTHRITOL 4-PHOSPHATE CYTIDYLYLTRANSFERASE, CHLOROPLASTIC"/>
    <property type="match status" value="1"/>
</dbReference>
<dbReference type="RefSeq" id="WP_045750953.1">
    <property type="nucleotide sequence ID" value="NZ_LN794158.1"/>
</dbReference>
<comment type="similarity">
    <text evidence="3 7">Belongs to the IspD/TarI cytidylyltransferase family. IspD subfamily.</text>
</comment>
<dbReference type="GO" id="GO:0050518">
    <property type="term" value="F:2-C-methyl-D-erythritol 4-phosphate cytidylyltransferase activity"/>
    <property type="evidence" value="ECO:0007669"/>
    <property type="project" value="UniProtKB-UniRule"/>
</dbReference>
<evidence type="ECO:0000256" key="2">
    <source>
        <dbReference type="ARBA" id="ARBA00004787"/>
    </source>
</evidence>
<dbReference type="GO" id="GO:0019288">
    <property type="term" value="P:isopentenyl diphosphate biosynthetic process, methylerythritol 4-phosphate pathway"/>
    <property type="evidence" value="ECO:0007669"/>
    <property type="project" value="UniProtKB-UniRule"/>
</dbReference>
<dbReference type="UniPathway" id="UPA00056">
    <property type="reaction ID" value="UER00093"/>
</dbReference>
<gene>
    <name evidence="7 8" type="primary">ispD</name>
    <name evidence="8" type="ORF">BN1209_0680</name>
</gene>
<dbReference type="EC" id="2.7.7.60" evidence="7"/>
<dbReference type="Pfam" id="PF01128">
    <property type="entry name" value="IspD"/>
    <property type="match status" value="1"/>
</dbReference>
<dbReference type="InterPro" id="IPR029044">
    <property type="entry name" value="Nucleotide-diphossugar_trans"/>
</dbReference>
<dbReference type="InterPro" id="IPR034683">
    <property type="entry name" value="IspD/TarI"/>
</dbReference>
<dbReference type="InterPro" id="IPR018294">
    <property type="entry name" value="ISPD_synthase_CS"/>
</dbReference>